<reference evidence="2 3" key="1">
    <citation type="submission" date="2017-03" db="EMBL/GenBank/DDBJ databases">
        <title>Complete genome sequence of Candidatus 'Thiodictyon syntrophicum' sp. nov. strain Cad16T, a photolithoautotroph purple sulfur bacterium isolated from an alpine meromictic lake.</title>
        <authorList>
            <person name="Luedin S.M."/>
            <person name="Pothier J.F."/>
            <person name="Danza F."/>
            <person name="Storelli N."/>
            <person name="Wittwer M."/>
            <person name="Tonolla M."/>
        </authorList>
    </citation>
    <scope>NUCLEOTIDE SEQUENCE [LARGE SCALE GENOMIC DNA]</scope>
    <source>
        <strain evidence="2 3">Cad16T</strain>
    </source>
</reference>
<protein>
    <submittedName>
        <fullName evidence="2">Uncharacterized protein</fullName>
    </submittedName>
</protein>
<gene>
    <name evidence="2" type="ORF">THSYN_10085</name>
</gene>
<feature type="transmembrane region" description="Helical" evidence="1">
    <location>
        <begin position="138"/>
        <end position="156"/>
    </location>
</feature>
<feature type="transmembrane region" description="Helical" evidence="1">
    <location>
        <begin position="168"/>
        <end position="193"/>
    </location>
</feature>
<evidence type="ECO:0000313" key="2">
    <source>
        <dbReference type="EMBL" id="AUB81267.1"/>
    </source>
</evidence>
<name>A0A2K8U6V2_9GAMM</name>
<organism evidence="2 3">
    <name type="scientific">Candidatus Thiodictyon syntrophicum</name>
    <dbReference type="NCBI Taxonomy" id="1166950"/>
    <lineage>
        <taxon>Bacteria</taxon>
        <taxon>Pseudomonadati</taxon>
        <taxon>Pseudomonadota</taxon>
        <taxon>Gammaproteobacteria</taxon>
        <taxon>Chromatiales</taxon>
        <taxon>Chromatiaceae</taxon>
        <taxon>Thiodictyon</taxon>
    </lineage>
</organism>
<keyword evidence="1" id="KW-0472">Membrane</keyword>
<dbReference type="EMBL" id="CP020370">
    <property type="protein sequence ID" value="AUB81267.1"/>
    <property type="molecule type" value="Genomic_DNA"/>
</dbReference>
<dbReference type="KEGG" id="tsy:THSYN_10085"/>
<proteinExistence type="predicted"/>
<feature type="transmembrane region" description="Helical" evidence="1">
    <location>
        <begin position="111"/>
        <end position="132"/>
    </location>
</feature>
<dbReference type="RefSeq" id="WP_100919042.1">
    <property type="nucleotide sequence ID" value="NZ_CP020370.1"/>
</dbReference>
<accession>A0A2K8U6V2</accession>
<keyword evidence="1" id="KW-1133">Transmembrane helix</keyword>
<dbReference type="AlphaFoldDB" id="A0A2K8U6V2"/>
<keyword evidence="3" id="KW-1185">Reference proteome</keyword>
<sequence length="365" mass="38793">MSVIIEEAIRGWMAANRGLREQATTQGVERFFAALGDGDTLTPAQLERAVAAARDAVFAALTTDAVLDGLPTPPQGAGTREALRSRWFGLNPAWVLPGPPTAGRALSARHLAATAAVGSVLGMLVFGTLLNLSLDMRALGMLIGAPAGAAGALYAVGRLTESKALRTALKTLLGVAGALDVARVATLGLVGLWGRLAGMGLLRRILLYPGVVALLAFTRGSAHYDRNAYRDSIRDLIRQWVECSALLLCSLSSAPVAEPKAIVLDKNLARAIADLHRADLPDLPTAAEALLLEGRRLGLAGLTEPARFTAAERAGRSRLRWGPELAQRYRPFGLIEEGDTVIVEDEPVIQNDRVLEKGLVRKQRA</sequence>
<dbReference type="Proteomes" id="UP000232638">
    <property type="component" value="Chromosome"/>
</dbReference>
<evidence type="ECO:0000313" key="3">
    <source>
        <dbReference type="Proteomes" id="UP000232638"/>
    </source>
</evidence>
<evidence type="ECO:0000256" key="1">
    <source>
        <dbReference type="SAM" id="Phobius"/>
    </source>
</evidence>
<dbReference type="OrthoDB" id="5763153at2"/>
<keyword evidence="1" id="KW-0812">Transmembrane</keyword>